<name>A0A4R6Q074_9FIRM</name>
<comment type="similarity">
    <text evidence="10">Belongs to the PlsY family.</text>
</comment>
<comment type="subunit">
    <text evidence="10">Probably interacts with PlsX.</text>
</comment>
<feature type="transmembrane region" description="Helical" evidence="10">
    <location>
        <begin position="110"/>
        <end position="134"/>
    </location>
</feature>
<dbReference type="InterPro" id="IPR003811">
    <property type="entry name" value="G3P_acylTferase_PlsY"/>
</dbReference>
<comment type="caution">
    <text evidence="11">The sequence shown here is derived from an EMBL/GenBank/DDBJ whole genome shotgun (WGS) entry which is preliminary data.</text>
</comment>
<reference evidence="11 12" key="1">
    <citation type="submission" date="2019-03" db="EMBL/GenBank/DDBJ databases">
        <title>Genomic Encyclopedia of Type Strains, Phase IV (KMG-IV): sequencing the most valuable type-strain genomes for metagenomic binning, comparative biology and taxonomic classification.</title>
        <authorList>
            <person name="Goeker M."/>
        </authorList>
    </citation>
    <scope>NUCLEOTIDE SEQUENCE [LARGE SCALE GENOMIC DNA]</scope>
    <source>
        <strain evidence="11 12">DSM 28287</strain>
    </source>
</reference>
<dbReference type="UniPathway" id="UPA00085"/>
<organism evidence="11 12">
    <name type="scientific">Aminicella lysinilytica</name>
    <dbReference type="NCBI Taxonomy" id="433323"/>
    <lineage>
        <taxon>Bacteria</taxon>
        <taxon>Bacillati</taxon>
        <taxon>Bacillota</taxon>
        <taxon>Clostridia</taxon>
        <taxon>Peptostreptococcales</taxon>
        <taxon>Anaerovoracaceae</taxon>
        <taxon>Aminicella</taxon>
    </lineage>
</organism>
<keyword evidence="8 10" id="KW-0594">Phospholipid biosynthesis</keyword>
<evidence type="ECO:0000256" key="7">
    <source>
        <dbReference type="ARBA" id="ARBA00023136"/>
    </source>
</evidence>
<dbReference type="RefSeq" id="WP_133528804.1">
    <property type="nucleotide sequence ID" value="NZ_CALCQM010000139.1"/>
</dbReference>
<gene>
    <name evidence="10" type="primary">plsY</name>
    <name evidence="11" type="ORF">EV211_1267</name>
</gene>
<keyword evidence="1 10" id="KW-1003">Cell membrane</keyword>
<comment type="subcellular location">
    <subcellularLocation>
        <location evidence="10">Cell membrane</location>
        <topology evidence="10">Multi-pass membrane protein</topology>
    </subcellularLocation>
</comment>
<accession>A0A4R6Q074</accession>
<evidence type="ECO:0000256" key="1">
    <source>
        <dbReference type="ARBA" id="ARBA00022475"/>
    </source>
</evidence>
<protein>
    <recommendedName>
        <fullName evidence="10">Glycerol-3-phosphate acyltransferase</fullName>
    </recommendedName>
    <alternativeName>
        <fullName evidence="10">Acyl-PO4 G3P acyltransferase</fullName>
    </alternativeName>
    <alternativeName>
        <fullName evidence="10">Acyl-phosphate--glycerol-3-phosphate acyltransferase</fullName>
    </alternativeName>
    <alternativeName>
        <fullName evidence="10">G3P acyltransferase</fullName>
        <shortName evidence="10">GPAT</shortName>
        <ecNumber evidence="10">2.3.1.275</ecNumber>
    </alternativeName>
    <alternativeName>
        <fullName evidence="10">Lysophosphatidic acid synthase</fullName>
        <shortName evidence="10">LPA synthase</shortName>
    </alternativeName>
</protein>
<keyword evidence="6 10" id="KW-0443">Lipid metabolism</keyword>
<feature type="transmembrane region" description="Helical" evidence="10">
    <location>
        <begin position="154"/>
        <end position="173"/>
    </location>
</feature>
<dbReference type="Proteomes" id="UP000295500">
    <property type="component" value="Unassembled WGS sequence"/>
</dbReference>
<keyword evidence="4 10" id="KW-0812">Transmembrane</keyword>
<sequence>MVNTWFVLVIVISYCLGNISPSTLQAREKGIDIKKAGSGNAGTTNTLRVLGPKAALVTMVVDIAKGALAVSLACIFAPDAAMYCALAVFIGHIWPVFLKFKGGKGVATAFGAVVTLDWRLGLLSLVIVVLAVLITRKVSLGSIIIGLAFPVECYFMKPDFIYVGTIMALLVLFKHRSNFVRLIHGEEDSISFSRFKKKGGE</sequence>
<evidence type="ECO:0000313" key="12">
    <source>
        <dbReference type="Proteomes" id="UP000295500"/>
    </source>
</evidence>
<keyword evidence="3 10" id="KW-0808">Transferase</keyword>
<dbReference type="EMBL" id="SNXO01000026">
    <property type="protein sequence ID" value="TDP52401.1"/>
    <property type="molecule type" value="Genomic_DNA"/>
</dbReference>
<evidence type="ECO:0000256" key="4">
    <source>
        <dbReference type="ARBA" id="ARBA00022692"/>
    </source>
</evidence>
<dbReference type="SMART" id="SM01207">
    <property type="entry name" value="G3P_acyltransf"/>
    <property type="match status" value="1"/>
</dbReference>
<dbReference type="OrthoDB" id="9777124at2"/>
<keyword evidence="11" id="KW-0012">Acyltransferase</keyword>
<dbReference type="EC" id="2.3.1.275" evidence="10"/>
<evidence type="ECO:0000256" key="8">
    <source>
        <dbReference type="ARBA" id="ARBA00023209"/>
    </source>
</evidence>
<dbReference type="NCBIfam" id="TIGR00023">
    <property type="entry name" value="glycerol-3-phosphate 1-O-acyltransferase PlsY"/>
    <property type="match status" value="1"/>
</dbReference>
<dbReference type="HAMAP" id="MF_01043">
    <property type="entry name" value="PlsY"/>
    <property type="match status" value="1"/>
</dbReference>
<dbReference type="GO" id="GO:0005886">
    <property type="term" value="C:plasma membrane"/>
    <property type="evidence" value="ECO:0007669"/>
    <property type="project" value="UniProtKB-SubCell"/>
</dbReference>
<comment type="function">
    <text evidence="10">Catalyzes the transfer of an acyl group from acyl-phosphate (acyl-PO(4)) to glycerol-3-phosphate (G3P) to form lysophosphatidic acid (LPA). This enzyme utilizes acyl-phosphate as fatty acyl donor, but not acyl-CoA or acyl-ACP.</text>
</comment>
<dbReference type="GO" id="GO:0043772">
    <property type="term" value="F:acyl-phosphate glycerol-3-phosphate acyltransferase activity"/>
    <property type="evidence" value="ECO:0007669"/>
    <property type="project" value="UniProtKB-UniRule"/>
</dbReference>
<comment type="caution">
    <text evidence="10">Lacks conserved residue(s) required for the propagation of feature annotation.</text>
</comment>
<keyword evidence="9 10" id="KW-1208">Phospholipid metabolism</keyword>
<dbReference type="PANTHER" id="PTHR30309:SF0">
    <property type="entry name" value="GLYCEROL-3-PHOSPHATE ACYLTRANSFERASE-RELATED"/>
    <property type="match status" value="1"/>
</dbReference>
<dbReference type="Pfam" id="PF02660">
    <property type="entry name" value="G3P_acyltransf"/>
    <property type="match status" value="1"/>
</dbReference>
<dbReference type="PANTHER" id="PTHR30309">
    <property type="entry name" value="INNER MEMBRANE PROTEIN YGIH"/>
    <property type="match status" value="1"/>
</dbReference>
<keyword evidence="12" id="KW-1185">Reference proteome</keyword>
<evidence type="ECO:0000256" key="5">
    <source>
        <dbReference type="ARBA" id="ARBA00022989"/>
    </source>
</evidence>
<comment type="pathway">
    <text evidence="10">Lipid metabolism; phospholipid metabolism.</text>
</comment>
<evidence type="ECO:0000313" key="11">
    <source>
        <dbReference type="EMBL" id="TDP52401.1"/>
    </source>
</evidence>
<evidence type="ECO:0000256" key="10">
    <source>
        <dbReference type="HAMAP-Rule" id="MF_01043"/>
    </source>
</evidence>
<keyword evidence="7 10" id="KW-0472">Membrane</keyword>
<evidence type="ECO:0000256" key="6">
    <source>
        <dbReference type="ARBA" id="ARBA00023098"/>
    </source>
</evidence>
<comment type="catalytic activity">
    <reaction evidence="10">
        <text>an acyl phosphate + sn-glycerol 3-phosphate = a 1-acyl-sn-glycero-3-phosphate + phosphate</text>
        <dbReference type="Rhea" id="RHEA:34075"/>
        <dbReference type="ChEBI" id="CHEBI:43474"/>
        <dbReference type="ChEBI" id="CHEBI:57597"/>
        <dbReference type="ChEBI" id="CHEBI:57970"/>
        <dbReference type="ChEBI" id="CHEBI:59918"/>
        <dbReference type="EC" id="2.3.1.275"/>
    </reaction>
</comment>
<dbReference type="GO" id="GO:0008654">
    <property type="term" value="P:phospholipid biosynthetic process"/>
    <property type="evidence" value="ECO:0007669"/>
    <property type="project" value="UniProtKB-UniRule"/>
</dbReference>
<evidence type="ECO:0000256" key="3">
    <source>
        <dbReference type="ARBA" id="ARBA00022679"/>
    </source>
</evidence>
<keyword evidence="5 10" id="KW-1133">Transmembrane helix</keyword>
<keyword evidence="2 10" id="KW-0444">Lipid biosynthesis</keyword>
<dbReference type="AlphaFoldDB" id="A0A4R6Q074"/>
<evidence type="ECO:0000256" key="2">
    <source>
        <dbReference type="ARBA" id="ARBA00022516"/>
    </source>
</evidence>
<proteinExistence type="inferred from homology"/>
<evidence type="ECO:0000256" key="9">
    <source>
        <dbReference type="ARBA" id="ARBA00023264"/>
    </source>
</evidence>